<feature type="domain" description="HTH araC/xylS-type" evidence="4">
    <location>
        <begin position="165"/>
        <end position="263"/>
    </location>
</feature>
<dbReference type="SUPFAM" id="SSF46689">
    <property type="entry name" value="Homeodomain-like"/>
    <property type="match status" value="2"/>
</dbReference>
<dbReference type="InterPro" id="IPR003313">
    <property type="entry name" value="AraC-bd"/>
</dbReference>
<proteinExistence type="predicted"/>
<dbReference type="Pfam" id="PF02311">
    <property type="entry name" value="AraC_binding"/>
    <property type="match status" value="1"/>
</dbReference>
<dbReference type="Gene3D" id="1.10.10.60">
    <property type="entry name" value="Homeodomain-like"/>
    <property type="match status" value="2"/>
</dbReference>
<dbReference type="GO" id="GO:0003700">
    <property type="term" value="F:DNA-binding transcription factor activity"/>
    <property type="evidence" value="ECO:0007669"/>
    <property type="project" value="InterPro"/>
</dbReference>
<dbReference type="PROSITE" id="PS01124">
    <property type="entry name" value="HTH_ARAC_FAMILY_2"/>
    <property type="match status" value="1"/>
</dbReference>
<gene>
    <name evidence="5" type="ORF">EZ444_22755</name>
</gene>
<keyword evidence="2" id="KW-0238">DNA-binding</keyword>
<dbReference type="InterPro" id="IPR009057">
    <property type="entry name" value="Homeodomain-like_sf"/>
</dbReference>
<keyword evidence="1" id="KW-0805">Transcription regulation</keyword>
<dbReference type="InterPro" id="IPR020449">
    <property type="entry name" value="Tscrpt_reg_AraC-type_HTH"/>
</dbReference>
<dbReference type="RefSeq" id="WP_131611679.1">
    <property type="nucleotide sequence ID" value="NZ_SJSM01000023.1"/>
</dbReference>
<dbReference type="EMBL" id="SJSM01000023">
    <property type="protein sequence ID" value="TCC87448.1"/>
    <property type="molecule type" value="Genomic_DNA"/>
</dbReference>
<sequence>MKKATDETILFELDEKPETTFVWHSKFEDKFRHHKHTKGQLTYVEGGVIFLYTNDKSYFLPARHYLWIPAGIEHHLEHRYKSTVIRNIYFNTTDIENHPFFDHIGIYPVNNLLLEMIKFSENWNGNISPGTHEYGFLNAIKNILPVISKHPLPIVVPTTDNARLRPALIYIHTHLADELTLSIIASATGFSERTLSRTFQASLKISFFQYLKLVRITKAMEKLLETDLTISEIAYEVGYDSISSFSNTFYKMTGQRPSTFKELKIATLEPMIPGTN</sequence>
<evidence type="ECO:0000259" key="4">
    <source>
        <dbReference type="PROSITE" id="PS01124"/>
    </source>
</evidence>
<dbReference type="InterPro" id="IPR018060">
    <property type="entry name" value="HTH_AraC"/>
</dbReference>
<dbReference type="SMART" id="SM00342">
    <property type="entry name" value="HTH_ARAC"/>
    <property type="match status" value="1"/>
</dbReference>
<dbReference type="AlphaFoldDB" id="A0A4R0MLA3"/>
<comment type="caution">
    <text evidence="5">The sequence shown here is derived from an EMBL/GenBank/DDBJ whole genome shotgun (WGS) entry which is preliminary data.</text>
</comment>
<dbReference type="GO" id="GO:0043565">
    <property type="term" value="F:sequence-specific DNA binding"/>
    <property type="evidence" value="ECO:0007669"/>
    <property type="project" value="InterPro"/>
</dbReference>
<evidence type="ECO:0000313" key="6">
    <source>
        <dbReference type="Proteomes" id="UP000291117"/>
    </source>
</evidence>
<dbReference type="PANTHER" id="PTHR11019:SF159">
    <property type="entry name" value="TRANSCRIPTIONAL REGULATOR-RELATED"/>
    <property type="match status" value="1"/>
</dbReference>
<keyword evidence="3" id="KW-0804">Transcription</keyword>
<organism evidence="5 6">
    <name type="scientific">Pedobacter hiemivivus</name>
    <dbReference type="NCBI Taxonomy" id="2530454"/>
    <lineage>
        <taxon>Bacteria</taxon>
        <taxon>Pseudomonadati</taxon>
        <taxon>Bacteroidota</taxon>
        <taxon>Sphingobacteriia</taxon>
        <taxon>Sphingobacteriales</taxon>
        <taxon>Sphingobacteriaceae</taxon>
        <taxon>Pedobacter</taxon>
    </lineage>
</organism>
<dbReference type="InterPro" id="IPR011051">
    <property type="entry name" value="RmlC_Cupin_sf"/>
</dbReference>
<dbReference type="OrthoDB" id="1266582at2"/>
<dbReference type="Pfam" id="PF12833">
    <property type="entry name" value="HTH_18"/>
    <property type="match status" value="1"/>
</dbReference>
<keyword evidence="6" id="KW-1185">Reference proteome</keyword>
<evidence type="ECO:0000256" key="3">
    <source>
        <dbReference type="ARBA" id="ARBA00023163"/>
    </source>
</evidence>
<evidence type="ECO:0000256" key="2">
    <source>
        <dbReference type="ARBA" id="ARBA00023125"/>
    </source>
</evidence>
<accession>A0A4R0MLA3</accession>
<name>A0A4R0MLA3_9SPHI</name>
<evidence type="ECO:0000313" key="5">
    <source>
        <dbReference type="EMBL" id="TCC87448.1"/>
    </source>
</evidence>
<dbReference type="PANTHER" id="PTHR11019">
    <property type="entry name" value="HTH-TYPE TRANSCRIPTIONAL REGULATOR NIMR"/>
    <property type="match status" value="1"/>
</dbReference>
<protein>
    <submittedName>
        <fullName evidence="5">AraC family transcriptional regulator</fullName>
    </submittedName>
</protein>
<dbReference type="SUPFAM" id="SSF51182">
    <property type="entry name" value="RmlC-like cupins"/>
    <property type="match status" value="1"/>
</dbReference>
<evidence type="ECO:0000256" key="1">
    <source>
        <dbReference type="ARBA" id="ARBA00023015"/>
    </source>
</evidence>
<dbReference type="PRINTS" id="PR00032">
    <property type="entry name" value="HTHARAC"/>
</dbReference>
<dbReference type="Proteomes" id="UP000291117">
    <property type="component" value="Unassembled WGS sequence"/>
</dbReference>
<reference evidence="5 6" key="1">
    <citation type="submission" date="2019-02" db="EMBL/GenBank/DDBJ databases">
        <title>Pedobacter sp. RP-3-8 sp. nov., isolated from Arctic soil.</title>
        <authorList>
            <person name="Dahal R.H."/>
        </authorList>
    </citation>
    <scope>NUCLEOTIDE SEQUENCE [LARGE SCALE GENOMIC DNA]</scope>
    <source>
        <strain evidence="5 6">RP-3-8</strain>
    </source>
</reference>